<evidence type="ECO:0000313" key="5">
    <source>
        <dbReference type="WBParaSite" id="BXY_1315200.1"/>
    </source>
</evidence>
<reference evidence="5" key="1">
    <citation type="submission" date="2016-11" db="UniProtKB">
        <authorList>
            <consortium name="WormBaseParasite"/>
        </authorList>
    </citation>
    <scope>IDENTIFICATION</scope>
</reference>
<evidence type="ECO:0000313" key="4">
    <source>
        <dbReference type="Proteomes" id="UP000659654"/>
    </source>
</evidence>
<dbReference type="Proteomes" id="UP000095284">
    <property type="component" value="Unplaced"/>
</dbReference>
<protein>
    <submittedName>
        <fullName evidence="1">(pine wood nematode) hypothetical protein</fullName>
    </submittedName>
</protein>
<keyword evidence="4" id="KW-1185">Reference proteome</keyword>
<evidence type="ECO:0000313" key="1">
    <source>
        <dbReference type="EMBL" id="CAD5217853.1"/>
    </source>
</evidence>
<evidence type="ECO:0000313" key="2">
    <source>
        <dbReference type="EMBL" id="CAG9101808.1"/>
    </source>
</evidence>
<name>A0A1I7SJC8_BURXY</name>
<organism evidence="3 5">
    <name type="scientific">Bursaphelenchus xylophilus</name>
    <name type="common">Pinewood nematode worm</name>
    <name type="synonym">Aphelenchoides xylophilus</name>
    <dbReference type="NCBI Taxonomy" id="6326"/>
    <lineage>
        <taxon>Eukaryota</taxon>
        <taxon>Metazoa</taxon>
        <taxon>Ecdysozoa</taxon>
        <taxon>Nematoda</taxon>
        <taxon>Chromadorea</taxon>
        <taxon>Rhabditida</taxon>
        <taxon>Tylenchina</taxon>
        <taxon>Tylenchomorpha</taxon>
        <taxon>Aphelenchoidea</taxon>
        <taxon>Aphelenchoididae</taxon>
        <taxon>Bursaphelenchus</taxon>
    </lineage>
</organism>
<dbReference type="EMBL" id="CAJFDI010000002">
    <property type="protein sequence ID" value="CAD5217853.1"/>
    <property type="molecule type" value="Genomic_DNA"/>
</dbReference>
<dbReference type="Proteomes" id="UP000659654">
    <property type="component" value="Unassembled WGS sequence"/>
</dbReference>
<evidence type="ECO:0000313" key="3">
    <source>
        <dbReference type="Proteomes" id="UP000095284"/>
    </source>
</evidence>
<sequence length="91" mass="10237">MPLRAQRASPATVAVHPNGFQVPTVNVGSIQNEGKLEQFKKLLETEAISMNSTSPYTRPFGRFRMEWIDDAGQNHGLRWSDPTLTGQWKPL</sequence>
<dbReference type="AlphaFoldDB" id="A0A1I7SJC8"/>
<dbReference type="Proteomes" id="UP000582659">
    <property type="component" value="Unassembled WGS sequence"/>
</dbReference>
<dbReference type="EMBL" id="CAJFCV020000002">
    <property type="protein sequence ID" value="CAG9101808.1"/>
    <property type="molecule type" value="Genomic_DNA"/>
</dbReference>
<accession>A0A1I7SJC8</accession>
<reference evidence="2" key="2">
    <citation type="submission" date="2020-08" db="EMBL/GenBank/DDBJ databases">
        <authorList>
            <person name="Kikuchi T."/>
        </authorList>
    </citation>
    <scope>NUCLEOTIDE SEQUENCE</scope>
    <source>
        <strain evidence="1">Ka4C1</strain>
    </source>
</reference>
<proteinExistence type="predicted"/>
<dbReference type="WBParaSite" id="BXY_1315200.1">
    <property type="protein sequence ID" value="BXY_1315200.1"/>
    <property type="gene ID" value="BXY_1315200"/>
</dbReference>
<gene>
    <name evidence="1" type="ORF">BXYJ_LOCUS5246</name>
</gene>